<feature type="domain" description="HD-GYP" evidence="3">
    <location>
        <begin position="337"/>
        <end position="407"/>
    </location>
</feature>
<feature type="domain" description="PAS" evidence="1">
    <location>
        <begin position="206"/>
        <end position="250"/>
    </location>
</feature>
<proteinExistence type="predicted"/>
<dbReference type="InterPro" id="IPR035965">
    <property type="entry name" value="PAS-like_dom_sf"/>
</dbReference>
<dbReference type="PROSITE" id="PS51832">
    <property type="entry name" value="HD_GYP"/>
    <property type="match status" value="1"/>
</dbReference>
<dbReference type="SUPFAM" id="SSF109604">
    <property type="entry name" value="HD-domain/PDEase-like"/>
    <property type="match status" value="1"/>
</dbReference>
<reference evidence="5" key="1">
    <citation type="submission" date="2011-10" db="EMBL/GenBank/DDBJ databases">
        <title>The complete genome of chromosome of Thermovirga lienii DSM 17291.</title>
        <authorList>
            <consortium name="US DOE Joint Genome Institute (JGI-PGF)"/>
            <person name="Lucas S."/>
            <person name="Copeland A."/>
            <person name="Lapidus A."/>
            <person name="Glavina del Rio T."/>
            <person name="Dalin E."/>
            <person name="Tice H."/>
            <person name="Bruce D."/>
            <person name="Goodwin L."/>
            <person name="Pitluck S."/>
            <person name="Peters L."/>
            <person name="Mikhailova N."/>
            <person name="Saunders E."/>
            <person name="Kyrpides N."/>
            <person name="Mavromatis K."/>
            <person name="Ivanova N."/>
            <person name="Last F.I."/>
            <person name="Brettin T."/>
            <person name="Detter J.C."/>
            <person name="Han C."/>
            <person name="Larimer F."/>
            <person name="Land M."/>
            <person name="Hauser L."/>
            <person name="Markowitz V."/>
            <person name="Cheng J.-F."/>
            <person name="Hugenholtz P."/>
            <person name="Woyke T."/>
            <person name="Wu D."/>
            <person name="Spring S."/>
            <person name="Schroeder M."/>
            <person name="Brambilla E.-M."/>
            <person name="Klenk H.-P."/>
            <person name="Eisen J.A."/>
        </authorList>
    </citation>
    <scope>NUCLEOTIDE SEQUENCE [LARGE SCALE GENOMIC DNA]</scope>
    <source>
        <strain evidence="5">ATCC BAA-1197 / DSM 17291 / Cas60314</strain>
    </source>
</reference>
<evidence type="ECO:0000259" key="3">
    <source>
        <dbReference type="PROSITE" id="PS51832"/>
    </source>
</evidence>
<name>G7V875_THELD</name>
<dbReference type="InterPro" id="IPR000014">
    <property type="entry name" value="PAS"/>
</dbReference>
<dbReference type="Pfam" id="PF01966">
    <property type="entry name" value="HD"/>
    <property type="match status" value="1"/>
</dbReference>
<dbReference type="Gene3D" id="3.30.450.20">
    <property type="entry name" value="PAS domain"/>
    <property type="match status" value="1"/>
</dbReference>
<dbReference type="SUPFAM" id="SSF55785">
    <property type="entry name" value="PYP-like sensor domain (PAS domain)"/>
    <property type="match status" value="1"/>
</dbReference>
<dbReference type="InterPro" id="IPR003607">
    <property type="entry name" value="HD/PDEase_dom"/>
</dbReference>
<dbReference type="EMBL" id="CP003096">
    <property type="protein sequence ID" value="AER67406.1"/>
    <property type="molecule type" value="Genomic_DNA"/>
</dbReference>
<evidence type="ECO:0000313" key="4">
    <source>
        <dbReference type="EMBL" id="AER67406.1"/>
    </source>
</evidence>
<evidence type="ECO:0000313" key="5">
    <source>
        <dbReference type="Proteomes" id="UP000005868"/>
    </source>
</evidence>
<keyword evidence="5" id="KW-1185">Reference proteome</keyword>
<dbReference type="SMART" id="SM00086">
    <property type="entry name" value="PAC"/>
    <property type="match status" value="1"/>
</dbReference>
<dbReference type="PROSITE" id="PS50112">
    <property type="entry name" value="PAS"/>
    <property type="match status" value="1"/>
</dbReference>
<dbReference type="HOGENOM" id="CLU_676033_0_0_0"/>
<dbReference type="InterPro" id="IPR006674">
    <property type="entry name" value="HD_domain"/>
</dbReference>
<dbReference type="InterPro" id="IPR001610">
    <property type="entry name" value="PAC"/>
</dbReference>
<sequence length="407" mass="46524">MSMTLPHSENSKPYRSYVSSKSSDYWKAFEDVTSIMQAMVHGKDFQPSMIELLEKTGRFLGAERAYLFSYDTHTNTVSCISEWTASEVPPQKSRLQNVEITPYTWGLEQMEKLESAGEIFLFSTSEFSRLAKKDAESMKRLLAHDTKSLIVAKVGSKTTLGYIAFSFIERTKEELQREEIELLAHVKNLAECALTFNATKDQVYKRGRRLETIVNNANLLVCCFDKDGKFTYVNDAYCEYFGIKKDEILGINAFNIIRNEKARQQVIANFLSLTPSNPTITHEYRMRLKDGSLRWHKWIDTALFDEQGNVLEYQSIGVDITEEVIARQNLAKALEKLHRTYERTIEAMGKILEIKDPYTASHQKKVALISESIAKEMGLGKEETELIYLGALVHDIGKIYIPSELLS</sequence>
<dbReference type="Gene3D" id="1.10.3210.10">
    <property type="entry name" value="Hypothetical protein af1432"/>
    <property type="match status" value="1"/>
</dbReference>
<organism evidence="4 5">
    <name type="scientific">Thermovirga lienii (strain ATCC BAA-1197 / DSM 17291 / Cas60314)</name>
    <dbReference type="NCBI Taxonomy" id="580340"/>
    <lineage>
        <taxon>Bacteria</taxon>
        <taxon>Thermotogati</taxon>
        <taxon>Synergistota</taxon>
        <taxon>Synergistia</taxon>
        <taxon>Synergistales</taxon>
        <taxon>Thermovirgaceae</taxon>
        <taxon>Thermovirga</taxon>
    </lineage>
</organism>
<dbReference type="SMART" id="SM00091">
    <property type="entry name" value="PAS"/>
    <property type="match status" value="1"/>
</dbReference>
<dbReference type="Pfam" id="PF13426">
    <property type="entry name" value="PAS_9"/>
    <property type="match status" value="1"/>
</dbReference>
<dbReference type="PANTHER" id="PTHR43155:SF2">
    <property type="entry name" value="CYCLIC DI-GMP PHOSPHODIESTERASE PA4108"/>
    <property type="match status" value="1"/>
</dbReference>
<dbReference type="InterPro" id="IPR000700">
    <property type="entry name" value="PAS-assoc_C"/>
</dbReference>
<dbReference type="PANTHER" id="PTHR43155">
    <property type="entry name" value="CYCLIC DI-GMP PHOSPHODIESTERASE PA4108-RELATED"/>
    <property type="match status" value="1"/>
</dbReference>
<dbReference type="Gene3D" id="3.30.450.40">
    <property type="match status" value="1"/>
</dbReference>
<evidence type="ECO:0000259" key="1">
    <source>
        <dbReference type="PROSITE" id="PS50112"/>
    </source>
</evidence>
<dbReference type="InterPro" id="IPR037522">
    <property type="entry name" value="HD_GYP_dom"/>
</dbReference>
<dbReference type="eggNOG" id="COG3437">
    <property type="taxonomic scope" value="Bacteria"/>
</dbReference>
<feature type="domain" description="PAC" evidence="2">
    <location>
        <begin position="280"/>
        <end position="332"/>
    </location>
</feature>
<dbReference type="CDD" id="cd00077">
    <property type="entry name" value="HDc"/>
    <property type="match status" value="1"/>
</dbReference>
<dbReference type="AlphaFoldDB" id="G7V875"/>
<gene>
    <name evidence="4" type="ordered locus">Tlie_1684</name>
</gene>
<dbReference type="CDD" id="cd00130">
    <property type="entry name" value="PAS"/>
    <property type="match status" value="1"/>
</dbReference>
<protein>
    <submittedName>
        <fullName evidence="4">Putative PAS/PAC sensor protein</fullName>
    </submittedName>
</protein>
<dbReference type="Proteomes" id="UP000005868">
    <property type="component" value="Chromosome"/>
</dbReference>
<dbReference type="STRING" id="580340.Tlie_1684"/>
<dbReference type="OrthoDB" id="441261at2"/>
<dbReference type="PROSITE" id="PS50113">
    <property type="entry name" value="PAC"/>
    <property type="match status" value="1"/>
</dbReference>
<dbReference type="NCBIfam" id="TIGR00229">
    <property type="entry name" value="sensory_box"/>
    <property type="match status" value="1"/>
</dbReference>
<dbReference type="eggNOG" id="COG2203">
    <property type="taxonomic scope" value="Bacteria"/>
</dbReference>
<dbReference type="InterPro" id="IPR029016">
    <property type="entry name" value="GAF-like_dom_sf"/>
</dbReference>
<evidence type="ECO:0000259" key="2">
    <source>
        <dbReference type="PROSITE" id="PS50113"/>
    </source>
</evidence>
<accession>G7V875</accession>
<reference evidence="4 5" key="2">
    <citation type="journal article" date="2012" name="Stand. Genomic Sci.">
        <title>Genome sequence of the moderately thermophilic, amino-acid-degrading and sulfur-reducing bacterium Thermovirga lienii type strain (Cas60314(T)).</title>
        <authorList>
            <person name="Goker M."/>
            <person name="Saunders E."/>
            <person name="Lapidus A."/>
            <person name="Nolan M."/>
            <person name="Lucas S."/>
            <person name="Hammon N."/>
            <person name="Deshpande S."/>
            <person name="Cheng J.F."/>
            <person name="Han C."/>
            <person name="Tapia R."/>
            <person name="Goodwin L.A."/>
            <person name="Pitluck S."/>
            <person name="Liolios K."/>
            <person name="Mavromatis K."/>
            <person name="Pagani I."/>
            <person name="Ivanova N."/>
            <person name="Mikhailova N."/>
            <person name="Pati A."/>
            <person name="Chen A."/>
            <person name="Palaniappan K."/>
            <person name="Land M."/>
            <person name="Chang Y.J."/>
            <person name="Jeffries C.D."/>
            <person name="Brambilla E.M."/>
            <person name="Rohde M."/>
            <person name="Spring S."/>
            <person name="Detter J.C."/>
            <person name="Woyke T."/>
            <person name="Bristow J."/>
            <person name="Eisen J.A."/>
            <person name="Markowitz V."/>
            <person name="Hugenholtz P."/>
            <person name="Kyrpides N.C."/>
            <person name="Klenk H.P."/>
        </authorList>
    </citation>
    <scope>NUCLEOTIDE SEQUENCE [LARGE SCALE GENOMIC DNA]</scope>
    <source>
        <strain evidence="5">ATCC BAA-1197 / DSM 17291 / Cas60314</strain>
    </source>
</reference>
<dbReference type="KEGG" id="tli:Tlie_1684"/>